<gene>
    <name evidence="12" type="ORF">A9404_02505</name>
</gene>
<dbReference type="Pfam" id="PF00072">
    <property type="entry name" value="Response_reg"/>
    <property type="match status" value="1"/>
</dbReference>
<dbReference type="SMART" id="SM00862">
    <property type="entry name" value="Trans_reg_C"/>
    <property type="match status" value="1"/>
</dbReference>
<dbReference type="Gene3D" id="1.10.10.10">
    <property type="entry name" value="Winged helix-like DNA-binding domain superfamily/Winged helix DNA-binding domain"/>
    <property type="match status" value="1"/>
</dbReference>
<dbReference type="GO" id="GO:0005829">
    <property type="term" value="C:cytosol"/>
    <property type="evidence" value="ECO:0007669"/>
    <property type="project" value="TreeGrafter"/>
</dbReference>
<comment type="subcellular location">
    <subcellularLocation>
        <location evidence="1">Cytoplasm</location>
    </subcellularLocation>
</comment>
<dbReference type="FunFam" id="1.10.10.10:FF:000099">
    <property type="entry name" value="Two-component system response regulator TorR"/>
    <property type="match status" value="1"/>
</dbReference>
<evidence type="ECO:0000259" key="10">
    <source>
        <dbReference type="PROSITE" id="PS50110"/>
    </source>
</evidence>
<dbReference type="Gene3D" id="6.10.250.690">
    <property type="match status" value="1"/>
</dbReference>
<dbReference type="SUPFAM" id="SSF52172">
    <property type="entry name" value="CheY-like"/>
    <property type="match status" value="1"/>
</dbReference>
<dbReference type="STRING" id="1860122.A9404_02505"/>
<dbReference type="GO" id="GO:0000156">
    <property type="term" value="F:phosphorelay response regulator activity"/>
    <property type="evidence" value="ECO:0007669"/>
    <property type="project" value="TreeGrafter"/>
</dbReference>
<dbReference type="InterPro" id="IPR011006">
    <property type="entry name" value="CheY-like_superfamily"/>
</dbReference>
<keyword evidence="4" id="KW-0902">Two-component regulatory system</keyword>
<evidence type="ECO:0000256" key="1">
    <source>
        <dbReference type="ARBA" id="ARBA00004496"/>
    </source>
</evidence>
<keyword evidence="6 9" id="KW-0238">DNA-binding</keyword>
<dbReference type="Proteomes" id="UP000078596">
    <property type="component" value="Chromosome"/>
</dbReference>
<evidence type="ECO:0000313" key="12">
    <source>
        <dbReference type="EMBL" id="ANJ66400.1"/>
    </source>
</evidence>
<dbReference type="GO" id="GO:0006355">
    <property type="term" value="P:regulation of DNA-templated transcription"/>
    <property type="evidence" value="ECO:0007669"/>
    <property type="project" value="InterPro"/>
</dbReference>
<dbReference type="GO" id="GO:0032993">
    <property type="term" value="C:protein-DNA complex"/>
    <property type="evidence" value="ECO:0007669"/>
    <property type="project" value="TreeGrafter"/>
</dbReference>
<keyword evidence="7" id="KW-0804">Transcription</keyword>
<evidence type="ECO:0000313" key="13">
    <source>
        <dbReference type="Proteomes" id="UP000078596"/>
    </source>
</evidence>
<feature type="modified residue" description="4-aspartylphosphate" evidence="8">
    <location>
        <position position="58"/>
    </location>
</feature>
<dbReference type="CDD" id="cd00383">
    <property type="entry name" value="trans_reg_C"/>
    <property type="match status" value="1"/>
</dbReference>
<organism evidence="12 13">
    <name type="scientific">Halothiobacillus diazotrophicus</name>
    <dbReference type="NCBI Taxonomy" id="1860122"/>
    <lineage>
        <taxon>Bacteria</taxon>
        <taxon>Pseudomonadati</taxon>
        <taxon>Pseudomonadota</taxon>
        <taxon>Gammaproteobacteria</taxon>
        <taxon>Chromatiales</taxon>
        <taxon>Halothiobacillaceae</taxon>
        <taxon>Halothiobacillus</taxon>
    </lineage>
</organism>
<name>A0A191ZEW4_9GAMM</name>
<dbReference type="GO" id="GO:0000976">
    <property type="term" value="F:transcription cis-regulatory region binding"/>
    <property type="evidence" value="ECO:0007669"/>
    <property type="project" value="TreeGrafter"/>
</dbReference>
<evidence type="ECO:0000256" key="2">
    <source>
        <dbReference type="ARBA" id="ARBA00022490"/>
    </source>
</evidence>
<evidence type="ECO:0000256" key="4">
    <source>
        <dbReference type="ARBA" id="ARBA00023012"/>
    </source>
</evidence>
<feature type="domain" description="OmpR/PhoB-type" evidence="11">
    <location>
        <begin position="130"/>
        <end position="230"/>
    </location>
</feature>
<dbReference type="SMART" id="SM00448">
    <property type="entry name" value="REC"/>
    <property type="match status" value="1"/>
</dbReference>
<dbReference type="Gene3D" id="3.40.50.2300">
    <property type="match status" value="1"/>
</dbReference>
<protein>
    <submittedName>
        <fullName evidence="12">Two-component system response regulator OmpR</fullName>
    </submittedName>
</protein>
<feature type="DNA-binding region" description="OmpR/PhoB-type" evidence="9">
    <location>
        <begin position="130"/>
        <end position="230"/>
    </location>
</feature>
<evidence type="ECO:0000256" key="9">
    <source>
        <dbReference type="PROSITE-ProRule" id="PRU01091"/>
    </source>
</evidence>
<evidence type="ECO:0000256" key="5">
    <source>
        <dbReference type="ARBA" id="ARBA00023015"/>
    </source>
</evidence>
<dbReference type="AlphaFoldDB" id="A0A191ZEW4"/>
<dbReference type="InterPro" id="IPR036388">
    <property type="entry name" value="WH-like_DNA-bd_sf"/>
</dbReference>
<dbReference type="PANTHER" id="PTHR48111:SF4">
    <property type="entry name" value="DNA-BINDING DUAL TRANSCRIPTIONAL REGULATOR OMPR"/>
    <property type="match status" value="1"/>
</dbReference>
<dbReference type="PANTHER" id="PTHR48111">
    <property type="entry name" value="REGULATOR OF RPOS"/>
    <property type="match status" value="1"/>
</dbReference>
<evidence type="ECO:0000256" key="7">
    <source>
        <dbReference type="ARBA" id="ARBA00023163"/>
    </source>
</evidence>
<dbReference type="RefSeq" id="WP_066098366.1">
    <property type="nucleotide sequence ID" value="NZ_CP016027.1"/>
</dbReference>
<dbReference type="PROSITE" id="PS51755">
    <property type="entry name" value="OMPR_PHOB"/>
    <property type="match status" value="1"/>
</dbReference>
<reference evidence="12 13" key="1">
    <citation type="submission" date="2016-06" db="EMBL/GenBank/DDBJ databases">
        <title>Insight into the functional genes involving in sulfur oxidation in Pearl River water.</title>
        <authorList>
            <person name="Luo J."/>
            <person name="Tan X."/>
            <person name="Lin W."/>
        </authorList>
    </citation>
    <scope>NUCLEOTIDE SEQUENCE [LARGE SCALE GENOMIC DNA]</scope>
    <source>
        <strain evidence="12 13">LS2</strain>
    </source>
</reference>
<dbReference type="EMBL" id="CP016027">
    <property type="protein sequence ID" value="ANJ66400.1"/>
    <property type="molecule type" value="Genomic_DNA"/>
</dbReference>
<evidence type="ECO:0000256" key="3">
    <source>
        <dbReference type="ARBA" id="ARBA00022553"/>
    </source>
</evidence>
<keyword evidence="2" id="KW-0963">Cytoplasm</keyword>
<dbReference type="KEGG" id="haz:A9404_02505"/>
<sequence>MTDTMTSPLLCLVEDDAEQAEMLTEYLAHHGFDVIHARHGKALDSLLTTRVPDLILLDMMLPGEDGLSIARRLGTRIPIVMMSARAEDADRIAGLELGAEDFVVKPFNPRELLARIRVVLRRGRPGADSLSDYRFGAYLLDPQRRVLFHDGRPVALTAAEFSLLRVLASHPYRVLSRDRLLDLAQDLDEALPFDRSIDARIARLRRKIESNPAEPRFVRTVRGQGYLFDPSGSETP</sequence>
<keyword evidence="13" id="KW-1185">Reference proteome</keyword>
<proteinExistence type="predicted"/>
<dbReference type="PROSITE" id="PS50110">
    <property type="entry name" value="RESPONSE_REGULATORY"/>
    <property type="match status" value="1"/>
</dbReference>
<feature type="domain" description="Response regulatory" evidence="10">
    <location>
        <begin position="9"/>
        <end position="120"/>
    </location>
</feature>
<evidence type="ECO:0000259" key="11">
    <source>
        <dbReference type="PROSITE" id="PS51755"/>
    </source>
</evidence>
<keyword evidence="5" id="KW-0805">Transcription regulation</keyword>
<dbReference type="InterPro" id="IPR001789">
    <property type="entry name" value="Sig_transdc_resp-reg_receiver"/>
</dbReference>
<dbReference type="Pfam" id="PF00486">
    <property type="entry name" value="Trans_reg_C"/>
    <property type="match status" value="1"/>
</dbReference>
<dbReference type="InterPro" id="IPR039420">
    <property type="entry name" value="WalR-like"/>
</dbReference>
<dbReference type="InterPro" id="IPR001867">
    <property type="entry name" value="OmpR/PhoB-type_DNA-bd"/>
</dbReference>
<dbReference type="OrthoDB" id="9802426at2"/>
<accession>A0A191ZEW4</accession>
<keyword evidence="3 8" id="KW-0597">Phosphoprotein</keyword>
<dbReference type="SUPFAM" id="SSF46894">
    <property type="entry name" value="C-terminal effector domain of the bipartite response regulators"/>
    <property type="match status" value="1"/>
</dbReference>
<evidence type="ECO:0000256" key="8">
    <source>
        <dbReference type="PROSITE-ProRule" id="PRU00169"/>
    </source>
</evidence>
<dbReference type="InterPro" id="IPR016032">
    <property type="entry name" value="Sig_transdc_resp-reg_C-effctor"/>
</dbReference>
<evidence type="ECO:0000256" key="6">
    <source>
        <dbReference type="ARBA" id="ARBA00023125"/>
    </source>
</evidence>